<evidence type="ECO:0000313" key="1">
    <source>
        <dbReference type="EMBL" id="KUL99366.1"/>
    </source>
</evidence>
<accession>A0A0X3Y441</accession>
<comment type="caution">
    <text evidence="1">The sequence shown here is derived from an EMBL/GenBank/DDBJ whole genome shotgun (WGS) entry which is preliminary data.</text>
</comment>
<reference evidence="1 2" key="1">
    <citation type="submission" date="2015-10" db="EMBL/GenBank/DDBJ databases">
        <authorList>
            <person name="Gilbert D.G."/>
        </authorList>
    </citation>
    <scope>NUCLEOTIDE SEQUENCE [LARGE SCALE GENOMIC DNA]</scope>
    <source>
        <strain evidence="1 2">ChDC F311</strain>
    </source>
</reference>
<proteinExistence type="predicted"/>
<sequence length="85" mass="10503">MEEFVLSNNEYLKAIYKMNDVLREIKIDLQFKFWKKLEEKLNEIAIKKKMKLENELEYPNSHYSIDLIKNYPKNKFYGLMYFIKI</sequence>
<gene>
    <name evidence="1" type="ORF">RO03_07570</name>
</gene>
<dbReference type="AlphaFoldDB" id="A0A0X3Y441"/>
<dbReference type="RefSeq" id="WP_029597028.1">
    <property type="nucleotide sequence ID" value="NZ_CP022122.1"/>
</dbReference>
<dbReference type="OrthoDB" id="6346224at2"/>
<organism evidence="1 2">
    <name type="scientific">Fusobacterium nucleatum subsp. nucleatum</name>
    <dbReference type="NCBI Taxonomy" id="76856"/>
    <lineage>
        <taxon>Bacteria</taxon>
        <taxon>Fusobacteriati</taxon>
        <taxon>Fusobacteriota</taxon>
        <taxon>Fusobacteriia</taxon>
        <taxon>Fusobacteriales</taxon>
        <taxon>Fusobacteriaceae</taxon>
        <taxon>Fusobacterium</taxon>
    </lineage>
</organism>
<name>A0A0X3Y441_FUSNC</name>
<evidence type="ECO:0000313" key="2">
    <source>
        <dbReference type="Proteomes" id="UP000054800"/>
    </source>
</evidence>
<protein>
    <submittedName>
        <fullName evidence="1">Uncharacterized protein</fullName>
    </submittedName>
</protein>
<dbReference type="EMBL" id="LMVH01000001">
    <property type="protein sequence ID" value="KUL99366.1"/>
    <property type="molecule type" value="Genomic_DNA"/>
</dbReference>
<dbReference type="Proteomes" id="UP000054800">
    <property type="component" value="Unassembled WGS sequence"/>
</dbReference>